<dbReference type="AlphaFoldDB" id="A0A2C9K7R0"/>
<evidence type="ECO:0000313" key="2">
    <source>
        <dbReference type="EnsemblMetazoa" id="BGLB016349-PA"/>
    </source>
</evidence>
<name>A0A2C9K7R0_BIOGL</name>
<dbReference type="Proteomes" id="UP000076420">
    <property type="component" value="Unassembled WGS sequence"/>
</dbReference>
<proteinExistence type="predicted"/>
<accession>A0A2C9K7R0</accession>
<evidence type="ECO:0000256" key="1">
    <source>
        <dbReference type="SAM" id="MobiDB-lite"/>
    </source>
</evidence>
<sequence>MDPSEAVIGITEMGIIVTRSGHMYYSALASNPQRVTPVLASNPQRVTPAPASNPQRVTPALASNPQRVTSALSSSSSEFTASASWRPRGQSQKLGSTSRQGHTRHRQDMRKSAGRQQI</sequence>
<dbReference type="KEGG" id="bgt:106074286"/>
<organism evidence="2 3">
    <name type="scientific">Biomphalaria glabrata</name>
    <name type="common">Bloodfluke planorb</name>
    <name type="synonym">Freshwater snail</name>
    <dbReference type="NCBI Taxonomy" id="6526"/>
    <lineage>
        <taxon>Eukaryota</taxon>
        <taxon>Metazoa</taxon>
        <taxon>Spiralia</taxon>
        <taxon>Lophotrochozoa</taxon>
        <taxon>Mollusca</taxon>
        <taxon>Gastropoda</taxon>
        <taxon>Heterobranchia</taxon>
        <taxon>Euthyneura</taxon>
        <taxon>Panpulmonata</taxon>
        <taxon>Hygrophila</taxon>
        <taxon>Lymnaeoidea</taxon>
        <taxon>Planorbidae</taxon>
        <taxon>Biomphalaria</taxon>
    </lineage>
</organism>
<evidence type="ECO:0000313" key="3">
    <source>
        <dbReference type="Proteomes" id="UP000076420"/>
    </source>
</evidence>
<dbReference type="EnsemblMetazoa" id="BGLB016349-RA">
    <property type="protein sequence ID" value="BGLB016349-PA"/>
    <property type="gene ID" value="BGLB016349"/>
</dbReference>
<feature type="region of interest" description="Disordered" evidence="1">
    <location>
        <begin position="38"/>
        <end position="118"/>
    </location>
</feature>
<feature type="compositionally biased region" description="Polar residues" evidence="1">
    <location>
        <begin position="89"/>
        <end position="100"/>
    </location>
</feature>
<feature type="compositionally biased region" description="Polar residues" evidence="1">
    <location>
        <begin position="38"/>
        <end position="69"/>
    </location>
</feature>
<protein>
    <submittedName>
        <fullName evidence="2">Uncharacterized protein</fullName>
    </submittedName>
</protein>
<reference evidence="2" key="1">
    <citation type="submission" date="2020-05" db="UniProtKB">
        <authorList>
            <consortium name="EnsemblMetazoa"/>
        </authorList>
    </citation>
    <scope>IDENTIFICATION</scope>
    <source>
        <strain evidence="2">BB02</strain>
    </source>
</reference>
<dbReference type="VEuPathDB" id="VectorBase:BGLB016349"/>
<dbReference type="VEuPathDB" id="VectorBase:BGLAX_036529"/>
<gene>
    <name evidence="2" type="primary">106074286</name>
</gene>
<feature type="compositionally biased region" description="Low complexity" evidence="1">
    <location>
        <begin position="70"/>
        <end position="84"/>
    </location>
</feature>